<name>A0A0N1HF13_9EURO</name>
<dbReference type="Pfam" id="PF00153">
    <property type="entry name" value="Mito_carr"/>
    <property type="match status" value="3"/>
</dbReference>
<keyword evidence="10" id="KW-0496">Mitochondrion</keyword>
<dbReference type="InterPro" id="IPR002067">
    <property type="entry name" value="MCP"/>
</dbReference>
<dbReference type="OrthoDB" id="270584at2759"/>
<comment type="function">
    <text evidence="13">ADP:ATP antiporter that mediates import of ADP into the mitochondrial matrix for ATP synthesis, and export of ATP out to fuel the cell. Cycles between the cytoplasmic-open state (c-state) and the matrix-open state (m-state): operates by the alternating access mechanism with a single substrate-binding site intermittently exposed to either the cytosolic (c-state) or matrix (m-state) side of the inner mitochondrial membrane.</text>
</comment>
<dbReference type="InterPro" id="IPR018108">
    <property type="entry name" value="MCP_transmembrane"/>
</dbReference>
<dbReference type="SUPFAM" id="SSF103506">
    <property type="entry name" value="Mitochondrial carrier"/>
    <property type="match status" value="1"/>
</dbReference>
<dbReference type="VEuPathDB" id="FungiDB:AB675_8680"/>
<comment type="subunit">
    <text evidence="3 16">Monomer.</text>
</comment>
<dbReference type="GeneID" id="28741027"/>
<gene>
    <name evidence="17" type="ORF">AB675_8680</name>
</gene>
<feature type="transmembrane region" description="Helical" evidence="16">
    <location>
        <begin position="120"/>
        <end position="143"/>
    </location>
</feature>
<dbReference type="InterPro" id="IPR023395">
    <property type="entry name" value="MCP_dom_sf"/>
</dbReference>
<evidence type="ECO:0000256" key="8">
    <source>
        <dbReference type="ARBA" id="ARBA00022792"/>
    </source>
</evidence>
<dbReference type="GO" id="GO:0140021">
    <property type="term" value="P:mitochondrial ADP transmembrane transport"/>
    <property type="evidence" value="ECO:0007669"/>
    <property type="project" value="InterPro"/>
</dbReference>
<evidence type="ECO:0000256" key="10">
    <source>
        <dbReference type="ARBA" id="ARBA00023128"/>
    </source>
</evidence>
<keyword evidence="18" id="KW-1185">Reference proteome</keyword>
<evidence type="ECO:0000256" key="2">
    <source>
        <dbReference type="ARBA" id="ARBA00006375"/>
    </source>
</evidence>
<dbReference type="GO" id="GO:1990544">
    <property type="term" value="P:mitochondrial ATP transmembrane transport"/>
    <property type="evidence" value="ECO:0007669"/>
    <property type="project" value="InterPro"/>
</dbReference>
<dbReference type="EMBL" id="LFJN01000003">
    <property type="protein sequence ID" value="KPI44205.1"/>
    <property type="molecule type" value="Genomic_DNA"/>
</dbReference>
<feature type="transmembrane region" description="Helical" evidence="16">
    <location>
        <begin position="12"/>
        <end position="32"/>
    </location>
</feature>
<dbReference type="PANTHER" id="PTHR45635">
    <property type="entry name" value="ADP,ATP CARRIER PROTEIN 1-RELATED-RELATED"/>
    <property type="match status" value="1"/>
</dbReference>
<comment type="similarity">
    <text evidence="2 15">Belongs to the mitochondrial carrier (TC 2.A.29) family.</text>
</comment>
<dbReference type="FunFam" id="1.50.40.10:FF:000001">
    <property type="entry name" value="ADP,ATP carrier protein, mitochondrial"/>
    <property type="match status" value="1"/>
</dbReference>
<feature type="repeat" description="Solcar" evidence="14">
    <location>
        <begin position="17"/>
        <end position="110"/>
    </location>
</feature>
<evidence type="ECO:0000256" key="1">
    <source>
        <dbReference type="ARBA" id="ARBA00004448"/>
    </source>
</evidence>
<evidence type="ECO:0000256" key="3">
    <source>
        <dbReference type="ARBA" id="ARBA00011245"/>
    </source>
</evidence>
<comment type="subcellular location">
    <subcellularLocation>
        <location evidence="16">Membrane</location>
        <topology evidence="16">Multi-pass membrane protein</topology>
    </subcellularLocation>
    <subcellularLocation>
        <location evidence="1">Mitochondrion inner membrane</location>
        <topology evidence="1">Multi-pass membrane protein</topology>
    </subcellularLocation>
</comment>
<keyword evidence="9 16" id="KW-1133">Transmembrane helix</keyword>
<feature type="transmembrane region" description="Helical" evidence="16">
    <location>
        <begin position="185"/>
        <end position="204"/>
    </location>
</feature>
<keyword evidence="7" id="KW-0677">Repeat</keyword>
<keyword evidence="6 14" id="KW-0812">Transmembrane</keyword>
<accession>A0A0N1HF13</accession>
<dbReference type="PANTHER" id="PTHR45635:SF14">
    <property type="entry name" value="ADP_ATP TRANSLOCASE"/>
    <property type="match status" value="1"/>
</dbReference>
<evidence type="ECO:0000313" key="18">
    <source>
        <dbReference type="Proteomes" id="UP000038010"/>
    </source>
</evidence>
<comment type="caution">
    <text evidence="16">Lacks conserved residue(s) required for the propagation of feature annotation.</text>
</comment>
<evidence type="ECO:0000256" key="4">
    <source>
        <dbReference type="ARBA" id="ARBA00022448"/>
    </source>
</evidence>
<evidence type="ECO:0000256" key="5">
    <source>
        <dbReference type="ARBA" id="ARBA00022449"/>
    </source>
</evidence>
<evidence type="ECO:0000256" key="14">
    <source>
        <dbReference type="PROSITE-ProRule" id="PRU00282"/>
    </source>
</evidence>
<keyword evidence="5" id="KW-0050">Antiport</keyword>
<dbReference type="RefSeq" id="XP_018004168.1">
    <property type="nucleotide sequence ID" value="XM_018149147.1"/>
</dbReference>
<evidence type="ECO:0000256" key="15">
    <source>
        <dbReference type="RuleBase" id="RU000488"/>
    </source>
</evidence>
<dbReference type="AlphaFoldDB" id="A0A0N1HF13"/>
<evidence type="ECO:0000256" key="16">
    <source>
        <dbReference type="RuleBase" id="RU368008"/>
    </source>
</evidence>
<dbReference type="Proteomes" id="UP000038010">
    <property type="component" value="Unassembled WGS sequence"/>
</dbReference>
<evidence type="ECO:0000256" key="12">
    <source>
        <dbReference type="ARBA" id="ARBA00024143"/>
    </source>
</evidence>
<dbReference type="STRING" id="1664694.A0A0N1HF13"/>
<dbReference type="InterPro" id="IPR002113">
    <property type="entry name" value="ADT_euk_type"/>
</dbReference>
<comment type="caution">
    <text evidence="17">The sequence shown here is derived from an EMBL/GenBank/DDBJ whole genome shotgun (WGS) entry which is preliminary data.</text>
</comment>
<keyword evidence="8" id="KW-0999">Mitochondrion inner membrane</keyword>
<organism evidence="17 18">
    <name type="scientific">Cyphellophora attinorum</name>
    <dbReference type="NCBI Taxonomy" id="1664694"/>
    <lineage>
        <taxon>Eukaryota</taxon>
        <taxon>Fungi</taxon>
        <taxon>Dikarya</taxon>
        <taxon>Ascomycota</taxon>
        <taxon>Pezizomycotina</taxon>
        <taxon>Eurotiomycetes</taxon>
        <taxon>Chaetothyriomycetidae</taxon>
        <taxon>Chaetothyriales</taxon>
        <taxon>Cyphellophoraceae</taxon>
        <taxon>Cyphellophora</taxon>
    </lineage>
</organism>
<dbReference type="PROSITE" id="PS50920">
    <property type="entry name" value="SOLCAR"/>
    <property type="match status" value="3"/>
</dbReference>
<feature type="repeat" description="Solcar" evidence="14">
    <location>
        <begin position="222"/>
        <end position="308"/>
    </location>
</feature>
<evidence type="ECO:0000256" key="11">
    <source>
        <dbReference type="ARBA" id="ARBA00023136"/>
    </source>
</evidence>
<sequence>MVEGDVNQAKKSVLGMPGFMVDFLMGGVAAAVSKTAAAPIERVKLLIQNQDEMIKAGRLDRKYNGIVDCFSRTAKAEGVMALWRGNTANVIRYFPTQALNFAFRDTYKSMFAFKKERDGYWKWMAGNLASGGMAGATSLLFVYSLDYARTRLANDAKSAGKGGERQFNGLVDVYRKTLASDGIAGLYRGFGPSVLGIVVYRGLYFGMYDSIKPVLLVGSLEGSFLASFLLGWAVTTGAGIASYPLDTIRRRMMMTSGEAVKYKSSFDAGRQIMAAEGVRSFFKGAGANILRGVAGAGVLSIYDQVQLLLFGKKFKGGSG</sequence>
<dbReference type="GO" id="GO:0005471">
    <property type="term" value="F:ATP:ADP antiporter activity"/>
    <property type="evidence" value="ECO:0007669"/>
    <property type="project" value="UniProtKB-UniRule"/>
</dbReference>
<dbReference type="Gene3D" id="1.50.40.10">
    <property type="entry name" value="Mitochondrial carrier domain"/>
    <property type="match status" value="1"/>
</dbReference>
<dbReference type="PRINTS" id="PR00926">
    <property type="entry name" value="MITOCARRIER"/>
</dbReference>
<feature type="repeat" description="Solcar" evidence="14">
    <location>
        <begin position="122"/>
        <end position="214"/>
    </location>
</feature>
<dbReference type="GO" id="GO:0005743">
    <property type="term" value="C:mitochondrial inner membrane"/>
    <property type="evidence" value="ECO:0007669"/>
    <property type="project" value="UniProtKB-SubCell"/>
</dbReference>
<proteinExistence type="inferred from homology"/>
<keyword evidence="11 14" id="KW-0472">Membrane</keyword>
<reference evidence="17 18" key="1">
    <citation type="submission" date="2015-06" db="EMBL/GenBank/DDBJ databases">
        <title>Draft genome of the ant-associated black yeast Phialophora attae CBS 131958.</title>
        <authorList>
            <person name="Moreno L.F."/>
            <person name="Stielow B.J."/>
            <person name="de Hoog S."/>
            <person name="Vicente V.A."/>
            <person name="Weiss V.A."/>
            <person name="de Vries M."/>
            <person name="Cruz L.M."/>
            <person name="Souza E.M."/>
        </authorList>
    </citation>
    <scope>NUCLEOTIDE SEQUENCE [LARGE SCALE GENOMIC DNA]</scope>
    <source>
        <strain evidence="17 18">CBS 131958</strain>
    </source>
</reference>
<evidence type="ECO:0000256" key="9">
    <source>
        <dbReference type="ARBA" id="ARBA00022989"/>
    </source>
</evidence>
<comment type="catalytic activity">
    <reaction evidence="12">
        <text>ADP(in) + ATP(out) = ADP(out) + ATP(in)</text>
        <dbReference type="Rhea" id="RHEA:34999"/>
        <dbReference type="ChEBI" id="CHEBI:30616"/>
        <dbReference type="ChEBI" id="CHEBI:456216"/>
    </reaction>
    <physiologicalReaction direction="left-to-right" evidence="12">
        <dbReference type="Rhea" id="RHEA:35000"/>
    </physiologicalReaction>
</comment>
<dbReference type="PRINTS" id="PR00927">
    <property type="entry name" value="ADPTRNSLCASE"/>
</dbReference>
<protein>
    <recommendedName>
        <fullName evidence="16">ADP/ATP translocase</fullName>
    </recommendedName>
    <alternativeName>
        <fullName evidence="16">ADP,ATP carrier protein</fullName>
    </alternativeName>
</protein>
<evidence type="ECO:0000256" key="7">
    <source>
        <dbReference type="ARBA" id="ARBA00022737"/>
    </source>
</evidence>
<feature type="transmembrane region" description="Helical" evidence="16">
    <location>
        <begin position="224"/>
        <end position="245"/>
    </location>
</feature>
<keyword evidence="4 15" id="KW-0813">Transport</keyword>
<comment type="function">
    <text evidence="16">Catalyzes the exchange of ADP and ATP across the membrane.</text>
</comment>
<evidence type="ECO:0000256" key="6">
    <source>
        <dbReference type="ARBA" id="ARBA00022692"/>
    </source>
</evidence>
<evidence type="ECO:0000313" key="17">
    <source>
        <dbReference type="EMBL" id="KPI44205.1"/>
    </source>
</evidence>
<evidence type="ECO:0000256" key="13">
    <source>
        <dbReference type="ARBA" id="ARBA00045250"/>
    </source>
</evidence>